<name>A0A2M8J4C6_9RHOB</name>
<dbReference type="AlphaFoldDB" id="A0A2M8J4C6"/>
<protein>
    <submittedName>
        <fullName evidence="1">Uncharacterized protein</fullName>
    </submittedName>
</protein>
<evidence type="ECO:0000313" key="1">
    <source>
        <dbReference type="EMBL" id="PJE37623.1"/>
    </source>
</evidence>
<comment type="caution">
    <text evidence="1">The sequence shown here is derived from an EMBL/GenBank/DDBJ whole genome shotgun (WGS) entry which is preliminary data.</text>
</comment>
<reference evidence="1 2" key="1">
    <citation type="journal article" date="2018" name="Int. J. Syst. Evol. Microbiol.">
        <title>Pseudooceanicola lipolyticus sp. nov., a marine alphaproteobacterium, reclassification of Oceanicola flagellatus as Pseudooceanicola flagellatus comb. nov. and emended description of the genus Pseudooceanicola.</title>
        <authorList>
            <person name="Huang M.-M."/>
            <person name="Guo L.-L."/>
            <person name="Wu Y.-H."/>
            <person name="Lai Q.-L."/>
            <person name="Shao Z.-Z."/>
            <person name="Wang C.-S."/>
            <person name="Wu M."/>
            <person name="Xu X.-W."/>
        </authorList>
    </citation>
    <scope>NUCLEOTIDE SEQUENCE [LARGE SCALE GENOMIC DNA]</scope>
    <source>
        <strain evidence="1 2">157</strain>
    </source>
</reference>
<keyword evidence="2" id="KW-1185">Reference proteome</keyword>
<dbReference type="EMBL" id="PGTB01000011">
    <property type="protein sequence ID" value="PJE37623.1"/>
    <property type="molecule type" value="Genomic_DNA"/>
</dbReference>
<sequence>KPKPMIIKIKPADSRYERGTEGGQVTIRDARVTEFAIGTGDGVQITQTIERTGAAELSILGDFPEAKLSRGRAKRKIVVVDEFNRQWLAGLVTFQEAN</sequence>
<dbReference type="RefSeq" id="WP_205964892.1">
    <property type="nucleotide sequence ID" value="NZ_PGTB01000011.1"/>
</dbReference>
<gene>
    <name evidence="1" type="ORF">CVM52_05715</name>
</gene>
<dbReference type="Proteomes" id="UP000231553">
    <property type="component" value="Unassembled WGS sequence"/>
</dbReference>
<proteinExistence type="predicted"/>
<organism evidence="1 2">
    <name type="scientific">Pseudooceanicola lipolyticus</name>
    <dbReference type="NCBI Taxonomy" id="2029104"/>
    <lineage>
        <taxon>Bacteria</taxon>
        <taxon>Pseudomonadati</taxon>
        <taxon>Pseudomonadota</taxon>
        <taxon>Alphaproteobacteria</taxon>
        <taxon>Rhodobacterales</taxon>
        <taxon>Paracoccaceae</taxon>
        <taxon>Pseudooceanicola</taxon>
    </lineage>
</organism>
<feature type="non-terminal residue" evidence="1">
    <location>
        <position position="1"/>
    </location>
</feature>
<accession>A0A2M8J4C6</accession>
<evidence type="ECO:0000313" key="2">
    <source>
        <dbReference type="Proteomes" id="UP000231553"/>
    </source>
</evidence>